<evidence type="ECO:0000256" key="4">
    <source>
        <dbReference type="ARBA" id="ARBA00023136"/>
    </source>
</evidence>
<keyword evidence="4 6" id="KW-0472">Membrane</keyword>
<comment type="caution">
    <text evidence="8">The sequence shown here is derived from an EMBL/GenBank/DDBJ whole genome shotgun (WGS) entry which is preliminary data.</text>
</comment>
<feature type="transmembrane region" description="Helical" evidence="6">
    <location>
        <begin position="97"/>
        <end position="122"/>
    </location>
</feature>
<keyword evidence="9" id="KW-1185">Reference proteome</keyword>
<keyword evidence="3 6" id="KW-1133">Transmembrane helix</keyword>
<protein>
    <recommendedName>
        <fullName evidence="7">Rhodopsin domain-containing protein</fullName>
    </recommendedName>
</protein>
<reference evidence="8" key="1">
    <citation type="submission" date="2021-03" db="EMBL/GenBank/DDBJ databases">
        <authorList>
            <person name="Tagirdzhanova G."/>
        </authorList>
    </citation>
    <scope>NUCLEOTIDE SEQUENCE</scope>
</reference>
<evidence type="ECO:0000259" key="7">
    <source>
        <dbReference type="Pfam" id="PF20684"/>
    </source>
</evidence>
<dbReference type="PANTHER" id="PTHR33048">
    <property type="entry name" value="PTH11-LIKE INTEGRAL MEMBRANE PROTEIN (AFU_ORTHOLOGUE AFUA_5G11245)"/>
    <property type="match status" value="1"/>
</dbReference>
<comment type="similarity">
    <text evidence="5">Belongs to the SAT4 family.</text>
</comment>
<gene>
    <name evidence="8" type="ORF">IMSHALPRED_001695</name>
</gene>
<evidence type="ECO:0000256" key="3">
    <source>
        <dbReference type="ARBA" id="ARBA00022989"/>
    </source>
</evidence>
<dbReference type="GO" id="GO:0016020">
    <property type="term" value="C:membrane"/>
    <property type="evidence" value="ECO:0007669"/>
    <property type="project" value="UniProtKB-SubCell"/>
</dbReference>
<feature type="transmembrane region" description="Helical" evidence="6">
    <location>
        <begin position="175"/>
        <end position="202"/>
    </location>
</feature>
<evidence type="ECO:0000313" key="8">
    <source>
        <dbReference type="EMBL" id="CAF9939956.1"/>
    </source>
</evidence>
<dbReference type="OrthoDB" id="5331848at2759"/>
<dbReference type="PANTHER" id="PTHR33048:SF47">
    <property type="entry name" value="INTEGRAL MEMBRANE PROTEIN-RELATED"/>
    <property type="match status" value="1"/>
</dbReference>
<feature type="transmembrane region" description="Helical" evidence="6">
    <location>
        <begin position="214"/>
        <end position="233"/>
    </location>
</feature>
<evidence type="ECO:0000313" key="9">
    <source>
        <dbReference type="Proteomes" id="UP000664534"/>
    </source>
</evidence>
<keyword evidence="2 6" id="KW-0812">Transmembrane</keyword>
<dbReference type="Proteomes" id="UP000664534">
    <property type="component" value="Unassembled WGS sequence"/>
</dbReference>
<organism evidence="8 9">
    <name type="scientific">Imshaugia aleurites</name>
    <dbReference type="NCBI Taxonomy" id="172621"/>
    <lineage>
        <taxon>Eukaryota</taxon>
        <taxon>Fungi</taxon>
        <taxon>Dikarya</taxon>
        <taxon>Ascomycota</taxon>
        <taxon>Pezizomycotina</taxon>
        <taxon>Lecanoromycetes</taxon>
        <taxon>OSLEUM clade</taxon>
        <taxon>Lecanoromycetidae</taxon>
        <taxon>Lecanorales</taxon>
        <taxon>Lecanorineae</taxon>
        <taxon>Parmeliaceae</taxon>
        <taxon>Imshaugia</taxon>
    </lineage>
</organism>
<dbReference type="InterPro" id="IPR052337">
    <property type="entry name" value="SAT4-like"/>
</dbReference>
<accession>A0A8H3J3B9</accession>
<comment type="subcellular location">
    <subcellularLocation>
        <location evidence="1">Membrane</location>
        <topology evidence="1">Multi-pass membrane protein</topology>
    </subcellularLocation>
</comment>
<feature type="domain" description="Rhodopsin" evidence="7">
    <location>
        <begin position="35"/>
        <end position="278"/>
    </location>
</feature>
<feature type="transmembrane region" description="Helical" evidence="6">
    <location>
        <begin position="51"/>
        <end position="71"/>
    </location>
</feature>
<evidence type="ECO:0000256" key="5">
    <source>
        <dbReference type="ARBA" id="ARBA00038359"/>
    </source>
</evidence>
<dbReference type="AlphaFoldDB" id="A0A8H3J3B9"/>
<sequence length="343" mass="37674">MALLESPAGGNQNRAPGILALTWIAFSISLIAVALRMFTRAVIVRHVGLDDVFIVVTLVLLLTFSVIWTYYASEGGCRHVYYLSAARQALLIKINWISQPFCIMAIATGKMSVAFLILRILGVAGIWKRRVLHFTIYSVFLGATVDIILTFTQCIPTRALWTPSAALHAKCLSPAVLTTFALIISSYFAAVDLLLALLPIAIIKELNMKRRRKIVLSAVLSLGVFAAVCAAIKTTKLVSESSRNDFTWATVDLVVWNVNEINVIIVAACIPTLQPLLSGLEATGRTKGYRRSEFSDERIELGNRSEAHAVRRSGIGRVPRHVQSPNHDSIQRTIDVDICMSAV</sequence>
<evidence type="ECO:0000256" key="2">
    <source>
        <dbReference type="ARBA" id="ARBA00022692"/>
    </source>
</evidence>
<evidence type="ECO:0000256" key="1">
    <source>
        <dbReference type="ARBA" id="ARBA00004141"/>
    </source>
</evidence>
<feature type="transmembrane region" description="Helical" evidence="6">
    <location>
        <begin position="20"/>
        <end position="39"/>
    </location>
</feature>
<dbReference type="EMBL" id="CAJPDT010000125">
    <property type="protein sequence ID" value="CAF9939956.1"/>
    <property type="molecule type" value="Genomic_DNA"/>
</dbReference>
<dbReference type="Pfam" id="PF20684">
    <property type="entry name" value="Fung_rhodopsin"/>
    <property type="match status" value="1"/>
</dbReference>
<feature type="transmembrane region" description="Helical" evidence="6">
    <location>
        <begin position="134"/>
        <end position="155"/>
    </location>
</feature>
<name>A0A8H3J3B9_9LECA</name>
<evidence type="ECO:0000256" key="6">
    <source>
        <dbReference type="SAM" id="Phobius"/>
    </source>
</evidence>
<dbReference type="InterPro" id="IPR049326">
    <property type="entry name" value="Rhodopsin_dom_fungi"/>
</dbReference>
<feature type="transmembrane region" description="Helical" evidence="6">
    <location>
        <begin position="253"/>
        <end position="277"/>
    </location>
</feature>
<proteinExistence type="inferred from homology"/>